<evidence type="ECO:0000256" key="6">
    <source>
        <dbReference type="ARBA" id="ARBA00023040"/>
    </source>
</evidence>
<dbReference type="PRINTS" id="PR00237">
    <property type="entry name" value="GPCRRHODOPSN"/>
</dbReference>
<feature type="transmembrane region" description="Helical" evidence="12">
    <location>
        <begin position="333"/>
        <end position="351"/>
    </location>
</feature>
<evidence type="ECO:0000259" key="13">
    <source>
        <dbReference type="PROSITE" id="PS50262"/>
    </source>
</evidence>
<dbReference type="Gene3D" id="1.20.1070.10">
    <property type="entry name" value="Rhodopsin 7-helix transmembrane proteins"/>
    <property type="match status" value="1"/>
</dbReference>
<evidence type="ECO:0000256" key="9">
    <source>
        <dbReference type="ARBA" id="ARBA00023224"/>
    </source>
</evidence>
<dbReference type="InterPro" id="IPR000611">
    <property type="entry name" value="NPY_rcpt"/>
</dbReference>
<comment type="similarity">
    <text evidence="2 10">Belongs to the G-protein coupled receptor 1 family.</text>
</comment>
<dbReference type="PRINTS" id="PR01012">
    <property type="entry name" value="NRPEPTIDEYR"/>
</dbReference>
<evidence type="ECO:0000256" key="7">
    <source>
        <dbReference type="ARBA" id="ARBA00023136"/>
    </source>
</evidence>
<dbReference type="Proteomes" id="UP000053268">
    <property type="component" value="Unassembled WGS sequence"/>
</dbReference>
<dbReference type="CDD" id="cd15390">
    <property type="entry name" value="7tmA_TACR"/>
    <property type="match status" value="1"/>
</dbReference>
<feature type="transmembrane region" description="Helical" evidence="12">
    <location>
        <begin position="185"/>
        <end position="206"/>
    </location>
</feature>
<dbReference type="AlphaFoldDB" id="A0A194QDR7"/>
<dbReference type="GO" id="GO:0005886">
    <property type="term" value="C:plasma membrane"/>
    <property type="evidence" value="ECO:0007669"/>
    <property type="project" value="UniProtKB-SubCell"/>
</dbReference>
<dbReference type="PANTHER" id="PTHR46925">
    <property type="entry name" value="G-PROTEIN COUPLED RECEPTOR TKR-1-RELATED"/>
    <property type="match status" value="1"/>
</dbReference>
<dbReference type="SMR" id="A0A194QDR7"/>
<proteinExistence type="inferred from homology"/>
<name>A0A194QDR7_PAPXU</name>
<evidence type="ECO:0000256" key="10">
    <source>
        <dbReference type="RuleBase" id="RU000688"/>
    </source>
</evidence>
<feature type="transmembrane region" description="Helical" evidence="12">
    <location>
        <begin position="106"/>
        <end position="132"/>
    </location>
</feature>
<feature type="transmembrane region" description="Helical" evidence="12">
    <location>
        <begin position="292"/>
        <end position="313"/>
    </location>
</feature>
<dbReference type="InterPro" id="IPR017452">
    <property type="entry name" value="GPCR_Rhodpsn_7TM"/>
</dbReference>
<evidence type="ECO:0000256" key="8">
    <source>
        <dbReference type="ARBA" id="ARBA00023170"/>
    </source>
</evidence>
<feature type="domain" description="G-protein coupled receptors family 1 profile" evidence="13">
    <location>
        <begin position="86"/>
        <end position="348"/>
    </location>
</feature>
<keyword evidence="3" id="KW-1003">Cell membrane</keyword>
<evidence type="ECO:0000256" key="3">
    <source>
        <dbReference type="ARBA" id="ARBA00022475"/>
    </source>
</evidence>
<feature type="transmembrane region" description="Helical" evidence="12">
    <location>
        <begin position="237"/>
        <end position="261"/>
    </location>
</feature>
<evidence type="ECO:0000256" key="4">
    <source>
        <dbReference type="ARBA" id="ARBA00022692"/>
    </source>
</evidence>
<dbReference type="STRING" id="66420.A0A194QDR7"/>
<comment type="subcellular location">
    <subcellularLocation>
        <location evidence="1">Cell membrane</location>
        <topology evidence="1">Multi-pass membrane protein</topology>
    </subcellularLocation>
</comment>
<dbReference type="InterPro" id="IPR001681">
    <property type="entry name" value="Neurokn_rcpt"/>
</dbReference>
<keyword evidence="7 12" id="KW-0472">Membrane</keyword>
<protein>
    <submittedName>
        <fullName evidence="14">Tachykinin-like peptides receptor 86C</fullName>
    </submittedName>
</protein>
<keyword evidence="15" id="KW-1185">Reference proteome</keyword>
<dbReference type="Pfam" id="PF00001">
    <property type="entry name" value="7tm_1"/>
    <property type="match status" value="1"/>
</dbReference>
<evidence type="ECO:0000256" key="1">
    <source>
        <dbReference type="ARBA" id="ARBA00004651"/>
    </source>
</evidence>
<dbReference type="PANTHER" id="PTHR46925:SF2">
    <property type="entry name" value="G-PROTEIN COUPLED RECEPTOR TKR-1-RELATED"/>
    <property type="match status" value="1"/>
</dbReference>
<feature type="transmembrane region" description="Helical" evidence="12">
    <location>
        <begin position="70"/>
        <end position="94"/>
    </location>
</feature>
<feature type="region of interest" description="Disordered" evidence="11">
    <location>
        <begin position="379"/>
        <end position="405"/>
    </location>
</feature>
<keyword evidence="9 10" id="KW-0807">Transducer</keyword>
<dbReference type="GO" id="GO:0004995">
    <property type="term" value="F:tachykinin receptor activity"/>
    <property type="evidence" value="ECO:0007669"/>
    <property type="project" value="InterPro"/>
</dbReference>
<sequence length="468" mass="54132">MVDMLNVTLEREKFYARHNFRDQTMQNVEVVYTWEMDFNRSTLGASTILVPKPAAPTPASTVTMPLWAHNSWVCLFAAMLAVAIGGNAIVIWIVTAHRRMRTVTNYFLVNLSFADLMMASLNCLFNFIYMLHSDWVFGVRYCQLSNFIANVTVAASVFTLTGISFDRYQAIVRPMRPRMSKTCSLIMIAVIWISGMLLAIPCLLYSTTKEYRSKGTLKTACLLSWPDGLPDVSYMDFIYQVLFFVVTYAVPMLGMTFFYSAMGRVLWGSRSIGELTQRQLDSIQSKRKVVKMFILVIIIFGICWLPYHSYFIYTHFNPSILYMKYVQHMYLGFYWLAMANAMVNPIIYYWMNAKFRSYFRTAILCRWRDTCFRRKRPLPDSPPDYVSQSGSRSRSGIEEHNESRGSTAVVWQRSWCRQPPGPRSQRQNSLASCPPCPRCPHRTYYDGKTLLLELSTPSLYVPTERFEA</sequence>
<organism evidence="14 15">
    <name type="scientific">Papilio xuthus</name>
    <name type="common">Asian swallowtail butterfly</name>
    <dbReference type="NCBI Taxonomy" id="66420"/>
    <lineage>
        <taxon>Eukaryota</taxon>
        <taxon>Metazoa</taxon>
        <taxon>Ecdysozoa</taxon>
        <taxon>Arthropoda</taxon>
        <taxon>Hexapoda</taxon>
        <taxon>Insecta</taxon>
        <taxon>Pterygota</taxon>
        <taxon>Neoptera</taxon>
        <taxon>Endopterygota</taxon>
        <taxon>Lepidoptera</taxon>
        <taxon>Glossata</taxon>
        <taxon>Ditrysia</taxon>
        <taxon>Papilionoidea</taxon>
        <taxon>Papilionidae</taxon>
        <taxon>Papilioninae</taxon>
        <taxon>Papilio</taxon>
    </lineage>
</organism>
<keyword evidence="5 12" id="KW-1133">Transmembrane helix</keyword>
<reference evidence="14 15" key="1">
    <citation type="journal article" date="2015" name="Nat. Commun.">
        <title>Outbred genome sequencing and CRISPR/Cas9 gene editing in butterflies.</title>
        <authorList>
            <person name="Li X."/>
            <person name="Fan D."/>
            <person name="Zhang W."/>
            <person name="Liu G."/>
            <person name="Zhang L."/>
            <person name="Zhao L."/>
            <person name="Fang X."/>
            <person name="Chen L."/>
            <person name="Dong Y."/>
            <person name="Chen Y."/>
            <person name="Ding Y."/>
            <person name="Zhao R."/>
            <person name="Feng M."/>
            <person name="Zhu Y."/>
            <person name="Feng Y."/>
            <person name="Jiang X."/>
            <person name="Zhu D."/>
            <person name="Xiang H."/>
            <person name="Feng X."/>
            <person name="Li S."/>
            <person name="Wang J."/>
            <person name="Zhang G."/>
            <person name="Kronforst M.R."/>
            <person name="Wang W."/>
        </authorList>
    </citation>
    <scope>NUCLEOTIDE SEQUENCE [LARGE SCALE GENOMIC DNA]</scope>
    <source>
        <strain evidence="14">Ya'a_city_454_Px</strain>
        <tissue evidence="14">Whole body</tissue>
    </source>
</reference>
<dbReference type="InterPro" id="IPR000276">
    <property type="entry name" value="GPCR_Rhodpsn"/>
</dbReference>
<evidence type="ECO:0000256" key="11">
    <source>
        <dbReference type="SAM" id="MobiDB-lite"/>
    </source>
</evidence>
<keyword evidence="4 10" id="KW-0812">Transmembrane</keyword>
<keyword evidence="6 10" id="KW-0297">G-protein coupled receptor</keyword>
<evidence type="ECO:0000256" key="2">
    <source>
        <dbReference type="ARBA" id="ARBA00010663"/>
    </source>
</evidence>
<dbReference type="PROSITE" id="PS50262">
    <property type="entry name" value="G_PROTEIN_RECEP_F1_2"/>
    <property type="match status" value="1"/>
</dbReference>
<feature type="transmembrane region" description="Helical" evidence="12">
    <location>
        <begin position="144"/>
        <end position="165"/>
    </location>
</feature>
<evidence type="ECO:0000313" key="15">
    <source>
        <dbReference type="Proteomes" id="UP000053268"/>
    </source>
</evidence>
<evidence type="ECO:0000313" key="14">
    <source>
        <dbReference type="EMBL" id="KPJ03698.1"/>
    </source>
</evidence>
<gene>
    <name evidence="14" type="ORF">RR46_04310</name>
</gene>
<evidence type="ECO:0000256" key="5">
    <source>
        <dbReference type="ARBA" id="ARBA00022989"/>
    </source>
</evidence>
<dbReference type="PROSITE" id="PS00237">
    <property type="entry name" value="G_PROTEIN_RECEP_F1_1"/>
    <property type="match status" value="1"/>
</dbReference>
<accession>A0A194QDR7</accession>
<dbReference type="EMBL" id="KQ459144">
    <property type="protein sequence ID" value="KPJ03698.1"/>
    <property type="molecule type" value="Genomic_DNA"/>
</dbReference>
<dbReference type="GO" id="GO:0004983">
    <property type="term" value="F:neuropeptide Y receptor activity"/>
    <property type="evidence" value="ECO:0007669"/>
    <property type="project" value="InterPro"/>
</dbReference>
<evidence type="ECO:0000256" key="12">
    <source>
        <dbReference type="SAM" id="Phobius"/>
    </source>
</evidence>
<keyword evidence="8 10" id="KW-0675">Receptor</keyword>
<dbReference type="SUPFAM" id="SSF81321">
    <property type="entry name" value="Family A G protein-coupled receptor-like"/>
    <property type="match status" value="1"/>
</dbReference>